<feature type="compositionally biased region" description="Acidic residues" evidence="8">
    <location>
        <begin position="435"/>
        <end position="446"/>
    </location>
</feature>
<dbReference type="SUPFAM" id="SSF57667">
    <property type="entry name" value="beta-beta-alpha zinc fingers"/>
    <property type="match status" value="3"/>
</dbReference>
<feature type="compositionally biased region" description="Polar residues" evidence="8">
    <location>
        <begin position="447"/>
        <end position="457"/>
    </location>
</feature>
<evidence type="ECO:0000256" key="3">
    <source>
        <dbReference type="ARBA" id="ARBA00022737"/>
    </source>
</evidence>
<keyword evidence="2" id="KW-0479">Metal-binding</keyword>
<dbReference type="GO" id="GO:0000978">
    <property type="term" value="F:RNA polymerase II cis-regulatory region sequence-specific DNA binding"/>
    <property type="evidence" value="ECO:0007669"/>
    <property type="project" value="UniProtKB-ARBA"/>
</dbReference>
<evidence type="ECO:0000256" key="5">
    <source>
        <dbReference type="ARBA" id="ARBA00022833"/>
    </source>
</evidence>
<feature type="region of interest" description="Disordered" evidence="8">
    <location>
        <begin position="384"/>
        <end position="421"/>
    </location>
</feature>
<dbReference type="InterPro" id="IPR013087">
    <property type="entry name" value="Znf_C2H2_type"/>
</dbReference>
<keyword evidence="3" id="KW-0677">Repeat</keyword>
<evidence type="ECO:0000256" key="4">
    <source>
        <dbReference type="ARBA" id="ARBA00022771"/>
    </source>
</evidence>
<keyword evidence="6" id="KW-0539">Nucleus</keyword>
<proteinExistence type="predicted"/>
<sequence length="513" mass="58610">MVSRPKKYLCSFEGCDKAYNRPALLRQHERTHTNDRPFKCLVDGCDKSFFRKSHLKVHQHSHQDDDEKPFKCLICGKGAISPQLLQRHELTHTKKYKCDYEDCSQAFYHYQSLKHHVDIDHKQILTCDKCNRRFQRPVLLAEHKAKHHGETMEVEQCDLPGCFLTFKSLAKLAEHKRKEHPKLKCDECGEICVGERAMKTHRIIHGDKATTLEKCDLCDGGFVSHDDLVRHQTEVHKDANAKIIANGDLDVSAVKPSSLKSMLRDPDFNADVDEEDIQKPVRGRPKSAKEPSEVSFDSLGSVIDIVLGNVTKTYVCPRERCKRKFVRHHAYLKHLRWHKVQVQKAEAYLKSLEENDEESLSELDNFTDYSDSEDMFQDARMTMPGMDEDTNEENTAEKGASVENNDVEDANEENASVMDTKEEDMNVEEAIELAEDTNLEDMEEPETSPNIVSRNVPSISSEETSEATSESVSSNIFVEKDSSPGTEELAKKQLELDDLLSMELEKLDLIPDE</sequence>
<dbReference type="SMART" id="SM00355">
    <property type="entry name" value="ZnF_C2H2"/>
    <property type="match status" value="9"/>
</dbReference>
<feature type="compositionally biased region" description="Low complexity" evidence="8">
    <location>
        <begin position="458"/>
        <end position="474"/>
    </location>
</feature>
<protein>
    <submittedName>
        <fullName evidence="10">CIC11C00000002378</fullName>
    </submittedName>
</protein>
<gene>
    <name evidence="10" type="ORF">SAMEA4029009_CIC11G00000002378</name>
</gene>
<name>A0A1L0DDA7_9ASCO</name>
<keyword evidence="4 7" id="KW-0863">Zinc-finger</keyword>
<dbReference type="FunFam" id="3.30.160.60:FF:000870">
    <property type="entry name" value="zinc finger protein 197 isoform X1"/>
    <property type="match status" value="1"/>
</dbReference>
<feature type="region of interest" description="Disordered" evidence="8">
    <location>
        <begin position="435"/>
        <end position="486"/>
    </location>
</feature>
<evidence type="ECO:0000256" key="7">
    <source>
        <dbReference type="PROSITE-ProRule" id="PRU00042"/>
    </source>
</evidence>
<comment type="subcellular location">
    <subcellularLocation>
        <location evidence="1">Nucleus</location>
    </subcellularLocation>
</comment>
<reference evidence="10 11" key="1">
    <citation type="submission" date="2016-10" db="EMBL/GenBank/DDBJ databases">
        <authorList>
            <person name="de Groot N.N."/>
        </authorList>
    </citation>
    <scope>NUCLEOTIDE SEQUENCE [LARGE SCALE GENOMIC DNA]</scope>
    <source>
        <strain evidence="10 11">PYCC 4715</strain>
    </source>
</reference>
<evidence type="ECO:0000259" key="9">
    <source>
        <dbReference type="PROSITE" id="PS50157"/>
    </source>
</evidence>
<feature type="domain" description="C2H2-type" evidence="9">
    <location>
        <begin position="96"/>
        <end position="121"/>
    </location>
</feature>
<dbReference type="PROSITE" id="PS00028">
    <property type="entry name" value="ZINC_FINGER_C2H2_1"/>
    <property type="match status" value="6"/>
</dbReference>
<dbReference type="Gene3D" id="3.30.160.60">
    <property type="entry name" value="Classic Zinc Finger"/>
    <property type="match status" value="5"/>
</dbReference>
<keyword evidence="5" id="KW-0862">Zinc</keyword>
<accession>A0A1L0DDA7</accession>
<evidence type="ECO:0000256" key="2">
    <source>
        <dbReference type="ARBA" id="ARBA00022723"/>
    </source>
</evidence>
<dbReference type="FunFam" id="3.30.160.60:FF:000125">
    <property type="entry name" value="Putative zinc finger protein 143"/>
    <property type="match status" value="1"/>
</dbReference>
<feature type="domain" description="C2H2-type" evidence="9">
    <location>
        <begin position="8"/>
        <end position="37"/>
    </location>
</feature>
<evidence type="ECO:0000313" key="10">
    <source>
        <dbReference type="EMBL" id="SGZ53904.1"/>
    </source>
</evidence>
<feature type="domain" description="C2H2-type" evidence="9">
    <location>
        <begin position="314"/>
        <end position="343"/>
    </location>
</feature>
<evidence type="ECO:0000313" key="11">
    <source>
        <dbReference type="Proteomes" id="UP000182259"/>
    </source>
</evidence>
<evidence type="ECO:0000256" key="1">
    <source>
        <dbReference type="ARBA" id="ARBA00004123"/>
    </source>
</evidence>
<organism evidence="10 11">
    <name type="scientific">Sungouiella intermedia</name>
    <dbReference type="NCBI Taxonomy" id="45354"/>
    <lineage>
        <taxon>Eukaryota</taxon>
        <taxon>Fungi</taxon>
        <taxon>Dikarya</taxon>
        <taxon>Ascomycota</taxon>
        <taxon>Saccharomycotina</taxon>
        <taxon>Pichiomycetes</taxon>
        <taxon>Metschnikowiaceae</taxon>
        <taxon>Sungouiella</taxon>
    </lineage>
</organism>
<dbReference type="PROSITE" id="PS50157">
    <property type="entry name" value="ZINC_FINGER_C2H2_2"/>
    <property type="match status" value="7"/>
</dbReference>
<dbReference type="GO" id="GO:0000981">
    <property type="term" value="F:DNA-binding transcription factor activity, RNA polymerase II-specific"/>
    <property type="evidence" value="ECO:0007669"/>
    <property type="project" value="UniProtKB-ARBA"/>
</dbReference>
<feature type="region of interest" description="Disordered" evidence="8">
    <location>
        <begin position="270"/>
        <end position="293"/>
    </location>
</feature>
<evidence type="ECO:0000256" key="6">
    <source>
        <dbReference type="ARBA" id="ARBA00023242"/>
    </source>
</evidence>
<evidence type="ECO:0000256" key="8">
    <source>
        <dbReference type="SAM" id="MobiDB-lite"/>
    </source>
</evidence>
<feature type="domain" description="C2H2-type" evidence="9">
    <location>
        <begin position="38"/>
        <end position="67"/>
    </location>
</feature>
<dbReference type="PANTHER" id="PTHR24394">
    <property type="entry name" value="ZINC FINGER PROTEIN"/>
    <property type="match status" value="1"/>
</dbReference>
<dbReference type="InterPro" id="IPR036236">
    <property type="entry name" value="Znf_C2H2_sf"/>
</dbReference>
<dbReference type="EMBL" id="LT635766">
    <property type="protein sequence ID" value="SGZ53904.1"/>
    <property type="molecule type" value="Genomic_DNA"/>
</dbReference>
<dbReference type="AlphaFoldDB" id="A0A1L0DDA7"/>
<dbReference type="GO" id="GO:0005634">
    <property type="term" value="C:nucleus"/>
    <property type="evidence" value="ECO:0007669"/>
    <property type="project" value="UniProtKB-SubCell"/>
</dbReference>
<feature type="domain" description="C2H2-type" evidence="9">
    <location>
        <begin position="125"/>
        <end position="152"/>
    </location>
</feature>
<dbReference type="GO" id="GO:0008270">
    <property type="term" value="F:zinc ion binding"/>
    <property type="evidence" value="ECO:0007669"/>
    <property type="project" value="UniProtKB-KW"/>
</dbReference>
<dbReference type="Proteomes" id="UP000182259">
    <property type="component" value="Chromosome III"/>
</dbReference>
<feature type="domain" description="C2H2-type" evidence="9">
    <location>
        <begin position="213"/>
        <end position="241"/>
    </location>
</feature>
<dbReference type="Pfam" id="PF00096">
    <property type="entry name" value="zf-C2H2"/>
    <property type="match status" value="2"/>
</dbReference>
<feature type="domain" description="C2H2-type" evidence="9">
    <location>
        <begin position="70"/>
        <end position="97"/>
    </location>
</feature>
<dbReference type="PANTHER" id="PTHR24394:SF44">
    <property type="entry name" value="ZINC FINGER PROTEIN 271-LIKE"/>
    <property type="match status" value="1"/>
</dbReference>